<evidence type="ECO:0000256" key="4">
    <source>
        <dbReference type="ARBA" id="ARBA00040298"/>
    </source>
</evidence>
<evidence type="ECO:0000259" key="5">
    <source>
        <dbReference type="Pfam" id="PF01593"/>
    </source>
</evidence>
<dbReference type="AlphaFoldDB" id="A0A382EG15"/>
<dbReference type="SUPFAM" id="SSF51905">
    <property type="entry name" value="FAD/NAD(P)-binding domain"/>
    <property type="match status" value="1"/>
</dbReference>
<name>A0A382EG15_9ZZZZ</name>
<evidence type="ECO:0000256" key="3">
    <source>
        <dbReference type="ARBA" id="ARBA00038825"/>
    </source>
</evidence>
<dbReference type="EMBL" id="UINC01044369">
    <property type="protein sequence ID" value="SVB49736.1"/>
    <property type="molecule type" value="Genomic_DNA"/>
</dbReference>
<dbReference type="InterPro" id="IPR002937">
    <property type="entry name" value="Amino_oxidase"/>
</dbReference>
<dbReference type="PANTHER" id="PTHR10668">
    <property type="entry name" value="PHYTOENE DEHYDROGENASE"/>
    <property type="match status" value="1"/>
</dbReference>
<dbReference type="Gene3D" id="3.50.50.60">
    <property type="entry name" value="FAD/NAD(P)-binding domain"/>
    <property type="match status" value="2"/>
</dbReference>
<dbReference type="PANTHER" id="PTHR10668:SF103">
    <property type="entry name" value="PYRIDINE NUCLEOTIDE-DISULFIDE OXIDOREDUCTASE DOMAIN-CONTAINING PROTEIN 2"/>
    <property type="match status" value="1"/>
</dbReference>
<sequence length="344" mass="37579">MVDGSAQNRDKGPLTMVANQYDAIVIGGGHNGLVNAAYLARAGKNVVVLEKRHVLGGAAVTEEIFPGFKYSVCSYVVSLLRPEIIRELNLPRHGLEILPLESTMTPLLEGGYLARWADHDQTRRELYRHSPKDADAYDDFSKLMYQLAVAVKPILSMVPPDPTSFHPRDLLGFAKLAKHFRGLGAEQFHELYKLMTMSAADYLDEWFETEALKATMSASGIIGTFLGPRSPGTAYVLLHHYMGEIDGAMRAWGFARGGTGAVSESIASAARSFGAEIRTEAGVTQVIVKNGKVTGVALENGDEVHAPIVVSALDPKRTFLGLLEKKHLPSDFVQTIQRFKIRGS</sequence>
<reference evidence="6" key="1">
    <citation type="submission" date="2018-05" db="EMBL/GenBank/DDBJ databases">
        <authorList>
            <person name="Lanie J.A."/>
            <person name="Ng W.-L."/>
            <person name="Kazmierczak K.M."/>
            <person name="Andrzejewski T.M."/>
            <person name="Davidsen T.M."/>
            <person name="Wayne K.J."/>
            <person name="Tettelin H."/>
            <person name="Glass J.I."/>
            <person name="Rusch D."/>
            <person name="Podicherti R."/>
            <person name="Tsui H.-C.T."/>
            <person name="Winkler M.E."/>
        </authorList>
    </citation>
    <scope>NUCLEOTIDE SEQUENCE</scope>
</reference>
<comment type="subcellular location">
    <subcellularLocation>
        <location evidence="1">Mitochondrion matrix</location>
    </subcellularLocation>
</comment>
<feature type="domain" description="Amine oxidase" evidence="5">
    <location>
        <begin position="32"/>
        <end position="339"/>
    </location>
</feature>
<gene>
    <name evidence="6" type="ORF">METZ01_LOCUS202590</name>
</gene>
<dbReference type="GO" id="GO:0005759">
    <property type="term" value="C:mitochondrial matrix"/>
    <property type="evidence" value="ECO:0007669"/>
    <property type="project" value="UniProtKB-SubCell"/>
</dbReference>
<evidence type="ECO:0000313" key="6">
    <source>
        <dbReference type="EMBL" id="SVB49736.1"/>
    </source>
</evidence>
<comment type="subunit">
    <text evidence="3">Interacts with COX5B; this interaction may contribute to localize PYROXD2 to the inner face of the inner mitochondrial membrane.</text>
</comment>
<dbReference type="GO" id="GO:0016491">
    <property type="term" value="F:oxidoreductase activity"/>
    <property type="evidence" value="ECO:0007669"/>
    <property type="project" value="InterPro"/>
</dbReference>
<dbReference type="InterPro" id="IPR036188">
    <property type="entry name" value="FAD/NAD-bd_sf"/>
</dbReference>
<accession>A0A382EG15</accession>
<comment type="function">
    <text evidence="2">Probable oxidoreductase that may play a role as regulator of mitochondrial function.</text>
</comment>
<evidence type="ECO:0000256" key="1">
    <source>
        <dbReference type="ARBA" id="ARBA00004305"/>
    </source>
</evidence>
<protein>
    <recommendedName>
        <fullName evidence="4">Pyridine nucleotide-disulfide oxidoreductase domain-containing protein 2</fullName>
    </recommendedName>
</protein>
<organism evidence="6">
    <name type="scientific">marine metagenome</name>
    <dbReference type="NCBI Taxonomy" id="408172"/>
    <lineage>
        <taxon>unclassified sequences</taxon>
        <taxon>metagenomes</taxon>
        <taxon>ecological metagenomes</taxon>
    </lineage>
</organism>
<dbReference type="Pfam" id="PF01593">
    <property type="entry name" value="Amino_oxidase"/>
    <property type="match status" value="1"/>
</dbReference>
<feature type="non-terminal residue" evidence="6">
    <location>
        <position position="344"/>
    </location>
</feature>
<evidence type="ECO:0000256" key="2">
    <source>
        <dbReference type="ARBA" id="ARBA00037217"/>
    </source>
</evidence>
<proteinExistence type="predicted"/>